<evidence type="ECO:0000256" key="4">
    <source>
        <dbReference type="ARBA" id="ARBA00023002"/>
    </source>
</evidence>
<keyword evidence="3" id="KW-0521">NADP</keyword>
<dbReference type="Pfam" id="PF14489">
    <property type="entry name" value="QueF"/>
    <property type="match status" value="1"/>
</dbReference>
<dbReference type="InterPro" id="IPR016856">
    <property type="entry name" value="QueF_type1"/>
</dbReference>
<dbReference type="InterPro" id="IPR050084">
    <property type="entry name" value="NADPH_dep_7-cyano-7-deazaG_red"/>
</dbReference>
<dbReference type="GO" id="GO:0033739">
    <property type="term" value="F:preQ1 synthase activity"/>
    <property type="evidence" value="ECO:0007669"/>
    <property type="project" value="InterPro"/>
</dbReference>
<comment type="caution">
    <text evidence="5">The sequence shown here is derived from an EMBL/GenBank/DDBJ whole genome shotgun (WGS) entry which is preliminary data.</text>
</comment>
<dbReference type="GO" id="GO:0005737">
    <property type="term" value="C:cytoplasm"/>
    <property type="evidence" value="ECO:0007669"/>
    <property type="project" value="InterPro"/>
</dbReference>
<accession>A0A0F9N8E6</accession>
<keyword evidence="1" id="KW-0963">Cytoplasm</keyword>
<dbReference type="NCBIfam" id="TIGR03139">
    <property type="entry name" value="QueF-II"/>
    <property type="match status" value="1"/>
</dbReference>
<dbReference type="GO" id="GO:0008616">
    <property type="term" value="P:tRNA queuosine(34) biosynthetic process"/>
    <property type="evidence" value="ECO:0007669"/>
    <property type="project" value="UniProtKB-KW"/>
</dbReference>
<dbReference type="AlphaFoldDB" id="A0A0F9N8E6"/>
<dbReference type="PANTHER" id="PTHR34354">
    <property type="entry name" value="NADPH-DEPENDENT 7-CYANO-7-DEAZAGUANINE REDUCTASE"/>
    <property type="match status" value="1"/>
</dbReference>
<dbReference type="SUPFAM" id="SSF55620">
    <property type="entry name" value="Tetrahydrobiopterin biosynthesis enzymes-like"/>
    <property type="match status" value="1"/>
</dbReference>
<sequence length="145" mass="16702">MTEEKTLEQLYGITSKELDLVRVETESGKWLELFPSPGQVLVTLDFPEFTCRCPKTSHPDFANIRVIYIPNALCVELKSWKYYLNSFRDEGHFHEALVWLIAQDFVKVTSPLAFHIAGDFNVRGGVETLVECTYLKDQGWVRELS</sequence>
<name>A0A0F9N8E6_9ZZZZ</name>
<evidence type="ECO:0000256" key="3">
    <source>
        <dbReference type="ARBA" id="ARBA00022857"/>
    </source>
</evidence>
<dbReference type="InterPro" id="IPR029500">
    <property type="entry name" value="QueF"/>
</dbReference>
<dbReference type="PANTHER" id="PTHR34354:SF1">
    <property type="entry name" value="NADPH-DEPENDENT 7-CYANO-7-DEAZAGUANINE REDUCTASE"/>
    <property type="match status" value="1"/>
</dbReference>
<evidence type="ECO:0008006" key="6">
    <source>
        <dbReference type="Google" id="ProtNLM"/>
    </source>
</evidence>
<organism evidence="5">
    <name type="scientific">marine sediment metagenome</name>
    <dbReference type="NCBI Taxonomy" id="412755"/>
    <lineage>
        <taxon>unclassified sequences</taxon>
        <taxon>metagenomes</taxon>
        <taxon>ecological metagenomes</taxon>
    </lineage>
</organism>
<evidence type="ECO:0000256" key="2">
    <source>
        <dbReference type="ARBA" id="ARBA00022785"/>
    </source>
</evidence>
<keyword evidence="4" id="KW-0560">Oxidoreductase</keyword>
<proteinExistence type="inferred from homology"/>
<dbReference type="HAMAP" id="MF_00818">
    <property type="entry name" value="QueF_type1"/>
    <property type="match status" value="1"/>
</dbReference>
<dbReference type="EMBL" id="LAZR01003843">
    <property type="protein sequence ID" value="KKN14199.1"/>
    <property type="molecule type" value="Genomic_DNA"/>
</dbReference>
<dbReference type="Gene3D" id="3.30.1130.10">
    <property type="match status" value="1"/>
</dbReference>
<gene>
    <name evidence="5" type="ORF">LCGC14_0998710</name>
</gene>
<protein>
    <recommendedName>
        <fullName evidence="6">NADPH-dependent 7-cyano-7-deazaguanine reductase N-terminal domain-containing protein</fullName>
    </recommendedName>
</protein>
<evidence type="ECO:0000313" key="5">
    <source>
        <dbReference type="EMBL" id="KKN14199.1"/>
    </source>
</evidence>
<keyword evidence="2" id="KW-0671">Queuosine biosynthesis</keyword>
<dbReference type="InterPro" id="IPR043133">
    <property type="entry name" value="GTP-CH-I_C/QueF"/>
</dbReference>
<reference evidence="5" key="1">
    <citation type="journal article" date="2015" name="Nature">
        <title>Complex archaea that bridge the gap between prokaryotes and eukaryotes.</title>
        <authorList>
            <person name="Spang A."/>
            <person name="Saw J.H."/>
            <person name="Jorgensen S.L."/>
            <person name="Zaremba-Niedzwiedzka K."/>
            <person name="Martijn J."/>
            <person name="Lind A.E."/>
            <person name="van Eijk R."/>
            <person name="Schleper C."/>
            <person name="Guy L."/>
            <person name="Ettema T.J."/>
        </authorList>
    </citation>
    <scope>NUCLEOTIDE SEQUENCE</scope>
</reference>
<evidence type="ECO:0000256" key="1">
    <source>
        <dbReference type="ARBA" id="ARBA00022490"/>
    </source>
</evidence>